<organism evidence="1 2">
    <name type="scientific">Dermacentor silvarum</name>
    <name type="common">Tick</name>
    <dbReference type="NCBI Taxonomy" id="543639"/>
    <lineage>
        <taxon>Eukaryota</taxon>
        <taxon>Metazoa</taxon>
        <taxon>Ecdysozoa</taxon>
        <taxon>Arthropoda</taxon>
        <taxon>Chelicerata</taxon>
        <taxon>Arachnida</taxon>
        <taxon>Acari</taxon>
        <taxon>Parasitiformes</taxon>
        <taxon>Ixodida</taxon>
        <taxon>Ixodoidea</taxon>
        <taxon>Ixodidae</taxon>
        <taxon>Rhipicephalinae</taxon>
        <taxon>Dermacentor</taxon>
    </lineage>
</organism>
<evidence type="ECO:0000313" key="1">
    <source>
        <dbReference type="EMBL" id="KAH7958968.1"/>
    </source>
</evidence>
<name>A0ACB8D3K4_DERSI</name>
<proteinExistence type="predicted"/>
<keyword evidence="2" id="KW-1185">Reference proteome</keyword>
<sequence>MLVLVQYEVDSTTEVVQPSAIRGFRPTSVADFDGTKDYEVWWHGDDSVSGGYYEAKVLHMTETLEEMEMFQSKRPRKTMNLNETKGKKRTKGKAAPSTKQLRLDTQGAIEAALAAHIEQESPSSCMCCSDGCDIRAELEKAEAENADLKKELHEQNESFLKKIEKLKAKLTEARQLNSVLQNAVASKIFESGTTAAVASVDAAEERVAQQLEPSNRPSGADESEAVQPPGSITAATASTSTAGSTSDQLALFGIFMGCDVPEEEQKKRLKDVRKHLAQKLGDVRRK</sequence>
<evidence type="ECO:0000313" key="2">
    <source>
        <dbReference type="Proteomes" id="UP000821865"/>
    </source>
</evidence>
<gene>
    <name evidence="1" type="ORF">HPB49_007023</name>
</gene>
<protein>
    <submittedName>
        <fullName evidence="1">Uncharacterized protein</fullName>
    </submittedName>
</protein>
<accession>A0ACB8D3K4</accession>
<dbReference type="Proteomes" id="UP000821865">
    <property type="component" value="Chromosome 3"/>
</dbReference>
<reference evidence="1" key="1">
    <citation type="submission" date="2020-05" db="EMBL/GenBank/DDBJ databases">
        <title>Large-scale comparative analyses of tick genomes elucidate their genetic diversity and vector capacities.</title>
        <authorList>
            <person name="Jia N."/>
            <person name="Wang J."/>
            <person name="Shi W."/>
            <person name="Du L."/>
            <person name="Sun Y."/>
            <person name="Zhan W."/>
            <person name="Jiang J."/>
            <person name="Wang Q."/>
            <person name="Zhang B."/>
            <person name="Ji P."/>
            <person name="Sakyi L.B."/>
            <person name="Cui X."/>
            <person name="Yuan T."/>
            <person name="Jiang B."/>
            <person name="Yang W."/>
            <person name="Lam T.T.-Y."/>
            <person name="Chang Q."/>
            <person name="Ding S."/>
            <person name="Wang X."/>
            <person name="Zhu J."/>
            <person name="Ruan X."/>
            <person name="Zhao L."/>
            <person name="Wei J."/>
            <person name="Que T."/>
            <person name="Du C."/>
            <person name="Cheng J."/>
            <person name="Dai P."/>
            <person name="Han X."/>
            <person name="Huang E."/>
            <person name="Gao Y."/>
            <person name="Liu J."/>
            <person name="Shao H."/>
            <person name="Ye R."/>
            <person name="Li L."/>
            <person name="Wei W."/>
            <person name="Wang X."/>
            <person name="Wang C."/>
            <person name="Yang T."/>
            <person name="Huo Q."/>
            <person name="Li W."/>
            <person name="Guo W."/>
            <person name="Chen H."/>
            <person name="Zhou L."/>
            <person name="Ni X."/>
            <person name="Tian J."/>
            <person name="Zhou Y."/>
            <person name="Sheng Y."/>
            <person name="Liu T."/>
            <person name="Pan Y."/>
            <person name="Xia L."/>
            <person name="Li J."/>
            <person name="Zhao F."/>
            <person name="Cao W."/>
        </authorList>
    </citation>
    <scope>NUCLEOTIDE SEQUENCE</scope>
    <source>
        <strain evidence="1">Dsil-2018</strain>
    </source>
</reference>
<comment type="caution">
    <text evidence="1">The sequence shown here is derived from an EMBL/GenBank/DDBJ whole genome shotgun (WGS) entry which is preliminary data.</text>
</comment>
<dbReference type="EMBL" id="CM023472">
    <property type="protein sequence ID" value="KAH7958968.1"/>
    <property type="molecule type" value="Genomic_DNA"/>
</dbReference>